<evidence type="ECO:0000256" key="1">
    <source>
        <dbReference type="SAM" id="Coils"/>
    </source>
</evidence>
<evidence type="ECO:0000313" key="2">
    <source>
        <dbReference type="EMBL" id="DAD55992.1"/>
    </source>
</evidence>
<organism evidence="2">
    <name type="scientific">Bacteriophage sp</name>
    <dbReference type="NCBI Taxonomy" id="38018"/>
    <lineage>
        <taxon>Viruses</taxon>
    </lineage>
</organism>
<keyword evidence="1" id="KW-0175">Coiled coil</keyword>
<protein>
    <submittedName>
        <fullName evidence="2">Short C-terminal domain protein</fullName>
    </submittedName>
</protein>
<proteinExistence type="predicted"/>
<dbReference type="EMBL" id="BK029940">
    <property type="protein sequence ID" value="DAD55992.1"/>
    <property type="molecule type" value="Genomic_DNA"/>
</dbReference>
<sequence length="64" mass="7165">MADATVTSANLKIDALQKESDALINQANNLEYVARMWALYNQAKMGEITPEQYKEAKSKVKFGN</sequence>
<name>A0A8D9UHS2_9VIRU</name>
<feature type="coiled-coil region" evidence="1">
    <location>
        <begin position="6"/>
        <end position="33"/>
    </location>
</feature>
<accession>A0A8D9UHS2</accession>
<reference evidence="2" key="1">
    <citation type="journal article" date="2021" name="Proc. Natl. Acad. Sci. U.S.A.">
        <title>A Catalog of Tens of Thousands of Viruses from Human Metagenomes Reveals Hidden Associations with Chronic Diseases.</title>
        <authorList>
            <person name="Tisza M.J."/>
            <person name="Buck C.B."/>
        </authorList>
    </citation>
    <scope>NUCLEOTIDE SEQUENCE</scope>
    <source>
        <strain evidence="2">CtOZu12</strain>
    </source>
</reference>